<dbReference type="PATRIC" id="fig|1246626.3.peg.2870"/>
<dbReference type="Gene3D" id="3.30.2400.10">
    <property type="entry name" value="Major capsid protein gp5"/>
    <property type="match status" value="1"/>
</dbReference>
<keyword evidence="5" id="KW-1185">Reference proteome</keyword>
<dbReference type="EMBL" id="CP003923">
    <property type="protein sequence ID" value="AIC95446.1"/>
    <property type="molecule type" value="Genomic_DNA"/>
</dbReference>
<dbReference type="Proteomes" id="UP000027142">
    <property type="component" value="Chromosome"/>
</dbReference>
<dbReference type="SUPFAM" id="SSF56563">
    <property type="entry name" value="Major capsid protein gp5"/>
    <property type="match status" value="1"/>
</dbReference>
<accession>A0A060LW15</accession>
<name>A0A060LW15_9BACI</name>
<dbReference type="Gene3D" id="3.30.2320.10">
    <property type="entry name" value="hypothetical protein PF0899 domain"/>
    <property type="match status" value="1"/>
</dbReference>
<dbReference type="KEGG" id="ble:BleG1_2882"/>
<dbReference type="Pfam" id="PF05065">
    <property type="entry name" value="Phage_capsid"/>
    <property type="match status" value="1"/>
</dbReference>
<dbReference type="HOGENOM" id="CLU_029522_2_0_9"/>
<gene>
    <name evidence="4" type="ORF">BleG1_2882</name>
</gene>
<protein>
    <submittedName>
        <fullName evidence="4">Phage-related protein</fullName>
    </submittedName>
</protein>
<dbReference type="eggNOG" id="COG4653">
    <property type="taxonomic scope" value="Bacteria"/>
</dbReference>
<evidence type="ECO:0000256" key="1">
    <source>
        <dbReference type="ARBA" id="ARBA00004328"/>
    </source>
</evidence>
<evidence type="ECO:0000313" key="4">
    <source>
        <dbReference type="EMBL" id="AIC95446.1"/>
    </source>
</evidence>
<dbReference type="STRING" id="1246626.BleG1_2882"/>
<dbReference type="NCBIfam" id="TIGR01554">
    <property type="entry name" value="major_cap_HK97"/>
    <property type="match status" value="1"/>
</dbReference>
<evidence type="ECO:0000256" key="2">
    <source>
        <dbReference type="SAM" id="MobiDB-lite"/>
    </source>
</evidence>
<feature type="domain" description="Phage capsid-like C-terminal" evidence="3">
    <location>
        <begin position="131"/>
        <end position="405"/>
    </location>
</feature>
<dbReference type="AlphaFoldDB" id="A0A060LW15"/>
<organism evidence="4 5">
    <name type="scientific">Shouchella lehensis G1</name>
    <dbReference type="NCBI Taxonomy" id="1246626"/>
    <lineage>
        <taxon>Bacteria</taxon>
        <taxon>Bacillati</taxon>
        <taxon>Bacillota</taxon>
        <taxon>Bacilli</taxon>
        <taxon>Bacillales</taxon>
        <taxon>Bacillaceae</taxon>
        <taxon>Shouchella</taxon>
    </lineage>
</organism>
<proteinExistence type="predicted"/>
<feature type="region of interest" description="Disordered" evidence="2">
    <location>
        <begin position="50"/>
        <end position="84"/>
    </location>
</feature>
<evidence type="ECO:0000259" key="3">
    <source>
        <dbReference type="Pfam" id="PF05065"/>
    </source>
</evidence>
<dbReference type="InterPro" id="IPR024455">
    <property type="entry name" value="Phage_capsid"/>
</dbReference>
<reference evidence="4 5" key="1">
    <citation type="journal article" date="2014" name="Gene">
        <title>A comparative genomic analysis of the alkalitolerant soil bacterium Bacillus lehensis G1.</title>
        <authorList>
            <person name="Noor Y.M."/>
            <person name="Samsulrizal N.H."/>
            <person name="Jema'on N.A."/>
            <person name="Low K.O."/>
            <person name="Ramli A.N."/>
            <person name="Alias N.I."/>
            <person name="Damis S.I."/>
            <person name="Fuzi S.F."/>
            <person name="Isa M.N."/>
            <person name="Murad A.M."/>
            <person name="Raih M.F."/>
            <person name="Bakar F.D."/>
            <person name="Najimudin N."/>
            <person name="Mahadi N.M."/>
            <person name="Illias R.M."/>
        </authorList>
    </citation>
    <scope>NUCLEOTIDE SEQUENCE [LARGE SCALE GENOMIC DNA]</scope>
    <source>
        <strain evidence="4 5">G1</strain>
    </source>
</reference>
<evidence type="ECO:0000313" key="5">
    <source>
        <dbReference type="Proteomes" id="UP000027142"/>
    </source>
</evidence>
<sequence length="417" mass="47946">MDKHERELRQLLKEKRDAAQKAIEEGKNEEARTLLDEAKNTKDQLDMYLENRSYEPPATEGRGVTTPPVNNEGQQNENEEQREFTATKEYRQAWFKVLTGKDDDLSTEERDMLQKVIKENRQLSAGSDKDGGYTVPEDISREILKSIHEMNTVRNLVTVVGKNMPSGNFTVRKGVAQKLYNTAEKEQIKELKNMEFDQITWNVKKFAGFLPISSELLDDSFLNFTREIIDWLSESALTTENDEIFYGTGDTNVEGLLTNDVFKRINAPAEVTIKFLRRVKNSIVQGYRRKAVWVMNTEAFELLSNIEDKNGRGILAPDPRNEDSFNLFGRPVQVYDEIITDEEAKTTQIMFGDIKRCYRMFDRKRFEIKSTDVGADAFLTDQTYFRGIERFDGRIVDPEGVIIVEGLKVAEADDLTP</sequence>
<comment type="subcellular location">
    <subcellularLocation>
        <location evidence="1">Virion</location>
    </subcellularLocation>
</comment>
<dbReference type="InterPro" id="IPR054612">
    <property type="entry name" value="Phage_capsid-like_C"/>
</dbReference>
<dbReference type="OrthoDB" id="85826at2"/>
<dbReference type="RefSeq" id="WP_038482288.1">
    <property type="nucleotide sequence ID" value="NZ_CP003923.1"/>
</dbReference>